<reference evidence="21" key="2">
    <citation type="journal article" date="2019" name="Int. J. Syst. Evol. Microbiol.">
        <title>The Global Catalogue of Microorganisms (GCM) 10K type strain sequencing project: providing services to taxonomists for standard genome sequencing and annotation.</title>
        <authorList>
            <consortium name="The Broad Institute Genomics Platform"/>
            <consortium name="The Broad Institute Genome Sequencing Center for Infectious Disease"/>
            <person name="Wu L."/>
            <person name="Ma J."/>
        </authorList>
    </citation>
    <scope>NUCLEOTIDE SEQUENCE [LARGE SCALE GENOMIC DNA]</scope>
    <source>
        <strain evidence="21">CGMCC 1.15287</strain>
    </source>
</reference>
<keyword evidence="16" id="KW-1133">Transmembrane helix</keyword>
<keyword evidence="13" id="KW-0411">Iron-sulfur</keyword>
<dbReference type="GO" id="GO:0016020">
    <property type="term" value="C:membrane"/>
    <property type="evidence" value="ECO:0007669"/>
    <property type="project" value="InterPro"/>
</dbReference>
<evidence type="ECO:0000256" key="10">
    <source>
        <dbReference type="ARBA" id="ARBA00022777"/>
    </source>
</evidence>
<evidence type="ECO:0000256" key="11">
    <source>
        <dbReference type="ARBA" id="ARBA00023004"/>
    </source>
</evidence>
<evidence type="ECO:0000259" key="17">
    <source>
        <dbReference type="PROSITE" id="PS50109"/>
    </source>
</evidence>
<dbReference type="InterPro" id="IPR005467">
    <property type="entry name" value="His_kinase_dom"/>
</dbReference>
<comment type="function">
    <text evidence="14">Member of the two-component regulatory system NreB/NreC involved in the control of dissimilatory nitrate/nitrite reduction in response to oxygen. NreB functions as a direct oxygen sensor histidine kinase which is autophosphorylated, in the absence of oxygen, probably at the conserved histidine residue, and transfers its phosphate group probably to a conserved aspartate residue of NreC. NreB/NreC activates the expression of the nitrate (narGHJI) and nitrite (nir) reductase operons, as well as the putative nitrate transporter gene narT.</text>
</comment>
<dbReference type="PANTHER" id="PTHR24421">
    <property type="entry name" value="NITRATE/NITRITE SENSOR PROTEIN NARX-RELATED"/>
    <property type="match status" value="1"/>
</dbReference>
<keyword evidence="16" id="KW-0472">Membrane</keyword>
<dbReference type="InterPro" id="IPR036890">
    <property type="entry name" value="HATPase_C_sf"/>
</dbReference>
<evidence type="ECO:0000313" key="19">
    <source>
        <dbReference type="EMBL" id="MBB4108278.1"/>
    </source>
</evidence>
<keyword evidence="8" id="KW-0808">Transferase</keyword>
<feature type="transmembrane region" description="Helical" evidence="16">
    <location>
        <begin position="12"/>
        <end position="32"/>
    </location>
</feature>
<dbReference type="GO" id="GO:0046872">
    <property type="term" value="F:metal ion binding"/>
    <property type="evidence" value="ECO:0007669"/>
    <property type="project" value="UniProtKB-KW"/>
</dbReference>
<dbReference type="RefSeq" id="WP_183763600.1">
    <property type="nucleotide sequence ID" value="NZ_BMHZ01000001.1"/>
</dbReference>
<dbReference type="PROSITE" id="PS50109">
    <property type="entry name" value="HIS_KIN"/>
    <property type="match status" value="1"/>
</dbReference>
<keyword evidence="6" id="KW-0004">4Fe-4S</keyword>
<evidence type="ECO:0000256" key="2">
    <source>
        <dbReference type="ARBA" id="ARBA00001966"/>
    </source>
</evidence>
<dbReference type="Proteomes" id="UP000532273">
    <property type="component" value="Unassembled WGS sequence"/>
</dbReference>
<gene>
    <name evidence="18" type="ORF">GCM10007422_03940</name>
    <name evidence="19" type="ORF">GGQ60_002259</name>
</gene>
<keyword evidence="16" id="KW-0812">Transmembrane</keyword>
<dbReference type="Gene3D" id="1.20.5.1930">
    <property type="match status" value="1"/>
</dbReference>
<evidence type="ECO:0000256" key="5">
    <source>
        <dbReference type="ARBA" id="ARBA00017322"/>
    </source>
</evidence>
<comment type="catalytic activity">
    <reaction evidence="1">
        <text>ATP + protein L-histidine = ADP + protein N-phospho-L-histidine.</text>
        <dbReference type="EC" id="2.7.13.3"/>
    </reaction>
</comment>
<dbReference type="CDD" id="cd16917">
    <property type="entry name" value="HATPase_UhpB-NarQ-NarX-like"/>
    <property type="match status" value="1"/>
</dbReference>
<reference evidence="19 20" key="3">
    <citation type="submission" date="2020-08" db="EMBL/GenBank/DDBJ databases">
        <title>Genomic Encyclopedia of Type Strains, Phase IV (KMG-IV): sequencing the most valuable type-strain genomes for metagenomic binning, comparative biology and taxonomic classification.</title>
        <authorList>
            <person name="Goeker M."/>
        </authorList>
    </citation>
    <scope>NUCLEOTIDE SEQUENCE [LARGE SCALE GENOMIC DNA]</scope>
    <source>
        <strain evidence="19 20">DSM 100774</strain>
    </source>
</reference>
<keyword evidence="11" id="KW-0408">Iron</keyword>
<organism evidence="19 20">
    <name type="scientific">Pedobacter zeae</name>
    <dbReference type="NCBI Taxonomy" id="1737356"/>
    <lineage>
        <taxon>Bacteria</taxon>
        <taxon>Pseudomonadati</taxon>
        <taxon>Bacteroidota</taxon>
        <taxon>Sphingobacteriia</taxon>
        <taxon>Sphingobacteriales</taxon>
        <taxon>Sphingobacteriaceae</taxon>
        <taxon>Pedobacter</taxon>
    </lineage>
</organism>
<comment type="subcellular location">
    <subcellularLocation>
        <location evidence="3">Cytoplasm</location>
    </subcellularLocation>
</comment>
<accession>A0A7W6P5Y5</accession>
<evidence type="ECO:0000256" key="14">
    <source>
        <dbReference type="ARBA" id="ARBA00024827"/>
    </source>
</evidence>
<comment type="caution">
    <text evidence="19">The sequence shown here is derived from an EMBL/GenBank/DDBJ whole genome shotgun (WGS) entry which is preliminary data.</text>
</comment>
<dbReference type="Pfam" id="PF02518">
    <property type="entry name" value="HATPase_c"/>
    <property type="match status" value="1"/>
</dbReference>
<reference evidence="18" key="1">
    <citation type="journal article" date="2014" name="Int. J. Syst. Evol. Microbiol.">
        <title>Complete genome of a new Firmicutes species belonging to the dominant human colonic microbiota ('Ruminococcus bicirculans') reveals two chromosomes and a selective capacity to utilize plant glucans.</title>
        <authorList>
            <consortium name="NISC Comparative Sequencing Program"/>
            <person name="Wegmann U."/>
            <person name="Louis P."/>
            <person name="Goesmann A."/>
            <person name="Henrissat B."/>
            <person name="Duncan S.H."/>
            <person name="Flint H.J."/>
        </authorList>
    </citation>
    <scope>NUCLEOTIDE SEQUENCE</scope>
    <source>
        <strain evidence="18">CGMCC 1.15287</strain>
    </source>
</reference>
<keyword evidence="10 19" id="KW-0418">Kinase</keyword>
<dbReference type="Pfam" id="PF07730">
    <property type="entry name" value="HisKA_3"/>
    <property type="match status" value="1"/>
</dbReference>
<evidence type="ECO:0000256" key="13">
    <source>
        <dbReference type="ARBA" id="ARBA00023014"/>
    </source>
</evidence>
<comment type="cofactor">
    <cofactor evidence="2">
        <name>[4Fe-4S] cluster</name>
        <dbReference type="ChEBI" id="CHEBI:49883"/>
    </cofactor>
</comment>
<evidence type="ECO:0000313" key="18">
    <source>
        <dbReference type="EMBL" id="GGG93859.1"/>
    </source>
</evidence>
<name>A0A7W6P5Y5_9SPHI</name>
<evidence type="ECO:0000256" key="12">
    <source>
        <dbReference type="ARBA" id="ARBA00023012"/>
    </source>
</evidence>
<keyword evidence="21" id="KW-1185">Reference proteome</keyword>
<evidence type="ECO:0000256" key="8">
    <source>
        <dbReference type="ARBA" id="ARBA00022679"/>
    </source>
</evidence>
<dbReference type="GO" id="GO:0051539">
    <property type="term" value="F:4 iron, 4 sulfur cluster binding"/>
    <property type="evidence" value="ECO:0007669"/>
    <property type="project" value="UniProtKB-KW"/>
</dbReference>
<reference evidence="18" key="4">
    <citation type="submission" date="2024-05" db="EMBL/GenBank/DDBJ databases">
        <authorList>
            <person name="Sun Q."/>
            <person name="Zhou Y."/>
        </authorList>
    </citation>
    <scope>NUCLEOTIDE SEQUENCE</scope>
    <source>
        <strain evidence="18">CGMCC 1.15287</strain>
    </source>
</reference>
<dbReference type="Gene3D" id="3.30.565.10">
    <property type="entry name" value="Histidine kinase-like ATPase, C-terminal domain"/>
    <property type="match status" value="1"/>
</dbReference>
<dbReference type="GO" id="GO:0046983">
    <property type="term" value="F:protein dimerization activity"/>
    <property type="evidence" value="ECO:0007669"/>
    <property type="project" value="InterPro"/>
</dbReference>
<sequence>MDTEEKEFYNAVLIAAAIIGFIMLYFIVSMIMQHRKSRRLSKDRILAEIKTLENERRRIASDLHDEIGPLLSTVKFQIAHLDGGTDEMQHLIRSSGKHIDTIIQRMREISTDLMPYMLERKGLVWAIQDFINRIQQNGALKIVFKHHLNKRLTADIELNVYRIVQEILHNTIKHAKANLLTIVLEENDGVLRLQTTDNGIGFDFQEVVRQNSGLGLLNLQSRIEVMKGTVRMPLLNNGKGVTYTFEIPVKGDKK</sequence>
<keyword evidence="9" id="KW-0479">Metal-binding</keyword>
<dbReference type="GO" id="GO:0000155">
    <property type="term" value="F:phosphorelay sensor kinase activity"/>
    <property type="evidence" value="ECO:0007669"/>
    <property type="project" value="InterPro"/>
</dbReference>
<dbReference type="EMBL" id="BMHZ01000001">
    <property type="protein sequence ID" value="GGG93859.1"/>
    <property type="molecule type" value="Genomic_DNA"/>
</dbReference>
<evidence type="ECO:0000256" key="3">
    <source>
        <dbReference type="ARBA" id="ARBA00004496"/>
    </source>
</evidence>
<dbReference type="EC" id="2.7.13.3" evidence="4"/>
<evidence type="ECO:0000256" key="15">
    <source>
        <dbReference type="ARBA" id="ARBA00030800"/>
    </source>
</evidence>
<evidence type="ECO:0000313" key="20">
    <source>
        <dbReference type="Proteomes" id="UP000532273"/>
    </source>
</evidence>
<dbReference type="Proteomes" id="UP000642938">
    <property type="component" value="Unassembled WGS sequence"/>
</dbReference>
<dbReference type="PRINTS" id="PR00344">
    <property type="entry name" value="BCTRLSENSOR"/>
</dbReference>
<dbReference type="InterPro" id="IPR004358">
    <property type="entry name" value="Sig_transdc_His_kin-like_C"/>
</dbReference>
<evidence type="ECO:0000256" key="4">
    <source>
        <dbReference type="ARBA" id="ARBA00012438"/>
    </source>
</evidence>
<dbReference type="SMART" id="SM00387">
    <property type="entry name" value="HATPase_c"/>
    <property type="match status" value="1"/>
</dbReference>
<evidence type="ECO:0000256" key="6">
    <source>
        <dbReference type="ARBA" id="ARBA00022485"/>
    </source>
</evidence>
<dbReference type="InterPro" id="IPR050482">
    <property type="entry name" value="Sensor_HK_TwoCompSys"/>
</dbReference>
<dbReference type="GO" id="GO:0005737">
    <property type="term" value="C:cytoplasm"/>
    <property type="evidence" value="ECO:0007669"/>
    <property type="project" value="UniProtKB-SubCell"/>
</dbReference>
<dbReference type="EMBL" id="JACIEF010000002">
    <property type="protein sequence ID" value="MBB4108278.1"/>
    <property type="molecule type" value="Genomic_DNA"/>
</dbReference>
<dbReference type="SUPFAM" id="SSF55874">
    <property type="entry name" value="ATPase domain of HSP90 chaperone/DNA topoisomerase II/histidine kinase"/>
    <property type="match status" value="1"/>
</dbReference>
<keyword evidence="12" id="KW-0902">Two-component regulatory system</keyword>
<dbReference type="InterPro" id="IPR003594">
    <property type="entry name" value="HATPase_dom"/>
</dbReference>
<evidence type="ECO:0000313" key="21">
    <source>
        <dbReference type="Proteomes" id="UP000642938"/>
    </source>
</evidence>
<feature type="domain" description="Histidine kinase" evidence="17">
    <location>
        <begin position="62"/>
        <end position="251"/>
    </location>
</feature>
<dbReference type="InterPro" id="IPR011712">
    <property type="entry name" value="Sig_transdc_His_kin_sub3_dim/P"/>
</dbReference>
<evidence type="ECO:0000256" key="16">
    <source>
        <dbReference type="SAM" id="Phobius"/>
    </source>
</evidence>
<evidence type="ECO:0000256" key="7">
    <source>
        <dbReference type="ARBA" id="ARBA00022490"/>
    </source>
</evidence>
<keyword evidence="7" id="KW-0963">Cytoplasm</keyword>
<evidence type="ECO:0000256" key="9">
    <source>
        <dbReference type="ARBA" id="ARBA00022723"/>
    </source>
</evidence>
<evidence type="ECO:0000256" key="1">
    <source>
        <dbReference type="ARBA" id="ARBA00000085"/>
    </source>
</evidence>
<dbReference type="AlphaFoldDB" id="A0A7W6P5Y5"/>
<proteinExistence type="predicted"/>
<protein>
    <recommendedName>
        <fullName evidence="5">Oxygen sensor histidine kinase NreB</fullName>
        <ecNumber evidence="4">2.7.13.3</ecNumber>
    </recommendedName>
    <alternativeName>
        <fullName evidence="15">Nitrogen regulation protein B</fullName>
    </alternativeName>
</protein>